<comment type="similarity">
    <text evidence="1 7">Belongs to the nitroreductase family.</text>
</comment>
<dbReference type="CDD" id="cd02135">
    <property type="entry name" value="YdjA-like"/>
    <property type="match status" value="1"/>
</dbReference>
<evidence type="ECO:0000313" key="11">
    <source>
        <dbReference type="Proteomes" id="UP000321363"/>
    </source>
</evidence>
<dbReference type="Proteomes" id="UP000321363">
    <property type="component" value="Unassembled WGS sequence"/>
</dbReference>
<dbReference type="Pfam" id="PF00881">
    <property type="entry name" value="Nitroreductase"/>
    <property type="match status" value="1"/>
</dbReference>
<comment type="caution">
    <text evidence="10">The sequence shown here is derived from an EMBL/GenBank/DDBJ whole genome shotgun (WGS) entry which is preliminary data.</text>
</comment>
<evidence type="ECO:0000256" key="2">
    <source>
        <dbReference type="ARBA" id="ARBA00022630"/>
    </source>
</evidence>
<feature type="domain" description="Nitroreductase" evidence="9">
    <location>
        <begin position="7"/>
        <end position="168"/>
    </location>
</feature>
<keyword evidence="11" id="KW-1185">Reference proteome</keyword>
<feature type="binding site" evidence="8">
    <location>
        <position position="39"/>
    </location>
    <ligand>
        <name>FMN</name>
        <dbReference type="ChEBI" id="CHEBI:58210"/>
        <note>ligand shared between dimeric partners</note>
    </ligand>
</feature>
<dbReference type="PANTHER" id="PTHR43821">
    <property type="entry name" value="NAD(P)H NITROREDUCTASE YDJA-RELATED"/>
    <property type="match status" value="1"/>
</dbReference>
<dbReference type="EMBL" id="VOQF01000008">
    <property type="protein sequence ID" value="TXC89782.1"/>
    <property type="molecule type" value="Genomic_DNA"/>
</dbReference>
<dbReference type="InterPro" id="IPR000415">
    <property type="entry name" value="Nitroreductase-like"/>
</dbReference>
<evidence type="ECO:0000256" key="6">
    <source>
        <dbReference type="ARBA" id="ARBA00023027"/>
    </source>
</evidence>
<evidence type="ECO:0000256" key="4">
    <source>
        <dbReference type="ARBA" id="ARBA00022857"/>
    </source>
</evidence>
<accession>A0A5C6W233</accession>
<dbReference type="InterPro" id="IPR026021">
    <property type="entry name" value="YdjA-like"/>
</dbReference>
<sequence>MDIFEVIKSRRSNGRVTDEAIPKEIIEQILEAGTWAPSHFRTEPWRFFVLRGEGRKKLGEVLVNIAQQKMEDYLSEGNQKKLEKIAEKPFRAPVIITVAVEPSENPKAISKEEYGAVYSSIQNMLLTAHSLGLAGFWRTGEPTYDPLMKEFFGLSDKGDVLGFLYFGYPKRSLPEGKRKLFSEVTTWIGEDSEEDK</sequence>
<proteinExistence type="inferred from homology"/>
<dbReference type="PIRSF" id="PIRSF000232">
    <property type="entry name" value="YdjA"/>
    <property type="match status" value="1"/>
</dbReference>
<evidence type="ECO:0000259" key="9">
    <source>
        <dbReference type="Pfam" id="PF00881"/>
    </source>
</evidence>
<dbReference type="InterPro" id="IPR052530">
    <property type="entry name" value="NAD(P)H_nitroreductase"/>
</dbReference>
<dbReference type="SUPFAM" id="SSF55469">
    <property type="entry name" value="FMN-dependent nitroreductase-like"/>
    <property type="match status" value="1"/>
</dbReference>
<keyword evidence="5 7" id="KW-0560">Oxidoreductase</keyword>
<reference evidence="10 11" key="1">
    <citation type="journal article" date="2005" name="Int. J. Syst. Evol. Microbiol.">
        <title>Bacillus litoralis sp. nov., isolated from a tidal flat of the Yellow Sea in Korea.</title>
        <authorList>
            <person name="Yoon J.H."/>
            <person name="Oh T.K."/>
        </authorList>
    </citation>
    <scope>NUCLEOTIDE SEQUENCE [LARGE SCALE GENOMIC DNA]</scope>
    <source>
        <strain evidence="10 11">SW-211</strain>
    </source>
</reference>
<organism evidence="10 11">
    <name type="scientific">Metabacillus litoralis</name>
    <dbReference type="NCBI Taxonomy" id="152268"/>
    <lineage>
        <taxon>Bacteria</taxon>
        <taxon>Bacillati</taxon>
        <taxon>Bacillota</taxon>
        <taxon>Bacilli</taxon>
        <taxon>Bacillales</taxon>
        <taxon>Bacillaceae</taxon>
        <taxon>Metabacillus</taxon>
    </lineage>
</organism>
<evidence type="ECO:0000256" key="1">
    <source>
        <dbReference type="ARBA" id="ARBA00007118"/>
    </source>
</evidence>
<evidence type="ECO:0000256" key="3">
    <source>
        <dbReference type="ARBA" id="ARBA00022643"/>
    </source>
</evidence>
<feature type="binding site" description="in other chain" evidence="8">
    <location>
        <begin position="137"/>
        <end position="139"/>
    </location>
    <ligand>
        <name>FMN</name>
        <dbReference type="ChEBI" id="CHEBI:58210"/>
        <note>ligand shared between dimeric partners</note>
    </ligand>
</feature>
<dbReference type="GO" id="GO:0016491">
    <property type="term" value="F:oxidoreductase activity"/>
    <property type="evidence" value="ECO:0007669"/>
    <property type="project" value="UniProtKB-UniRule"/>
</dbReference>
<evidence type="ECO:0000256" key="7">
    <source>
        <dbReference type="PIRNR" id="PIRNR000232"/>
    </source>
</evidence>
<feature type="binding site" description="in other chain" evidence="8">
    <location>
        <begin position="10"/>
        <end position="12"/>
    </location>
    <ligand>
        <name>FMN</name>
        <dbReference type="ChEBI" id="CHEBI:58210"/>
        <note>ligand shared between dimeric partners</note>
    </ligand>
</feature>
<dbReference type="OrthoDB" id="9804207at2"/>
<evidence type="ECO:0000256" key="8">
    <source>
        <dbReference type="PIRSR" id="PIRSR000232-1"/>
    </source>
</evidence>
<dbReference type="AlphaFoldDB" id="A0A5C6W233"/>
<dbReference type="EC" id="1.-.-.-" evidence="7"/>
<gene>
    <name evidence="10" type="ORF">FS935_15575</name>
</gene>
<evidence type="ECO:0000313" key="10">
    <source>
        <dbReference type="EMBL" id="TXC89782.1"/>
    </source>
</evidence>
<keyword evidence="4 7" id="KW-0521">NADP</keyword>
<dbReference type="RefSeq" id="WP_146949580.1">
    <property type="nucleotide sequence ID" value="NZ_VOQF01000008.1"/>
</dbReference>
<keyword evidence="2 7" id="KW-0285">Flavoprotein</keyword>
<dbReference type="PANTHER" id="PTHR43821:SF1">
    <property type="entry name" value="NAD(P)H NITROREDUCTASE YDJA-RELATED"/>
    <property type="match status" value="1"/>
</dbReference>
<dbReference type="Gene3D" id="3.40.109.10">
    <property type="entry name" value="NADH Oxidase"/>
    <property type="match status" value="1"/>
</dbReference>
<name>A0A5C6W233_9BACI</name>
<keyword evidence="6 7" id="KW-0520">NAD</keyword>
<comment type="cofactor">
    <cofactor evidence="8">
        <name>FMN</name>
        <dbReference type="ChEBI" id="CHEBI:58210"/>
    </cofactor>
    <text evidence="8">Binds 1 FMN per subunit.</text>
</comment>
<evidence type="ECO:0000256" key="5">
    <source>
        <dbReference type="ARBA" id="ARBA00023002"/>
    </source>
</evidence>
<dbReference type="InterPro" id="IPR029479">
    <property type="entry name" value="Nitroreductase"/>
</dbReference>
<protein>
    <recommendedName>
        <fullName evidence="7">Putative NAD(P)H nitroreductase</fullName>
        <ecNumber evidence="7">1.-.-.-</ecNumber>
    </recommendedName>
</protein>
<keyword evidence="3 7" id="KW-0288">FMN</keyword>